<dbReference type="PROSITE" id="PS01010">
    <property type="entry name" value="CRISP_2"/>
    <property type="match status" value="1"/>
</dbReference>
<gene>
    <name evidence="4" type="ORF">GPM918_LOCUS22660</name>
    <name evidence="3" type="ORF">OVA965_LOCUS12000</name>
    <name evidence="6" type="ORF">SRO942_LOCUS22661</name>
    <name evidence="5" type="ORF">TMI583_LOCUS12004</name>
</gene>
<dbReference type="EMBL" id="CAJOBC010007829">
    <property type="protein sequence ID" value="CAF3944530.1"/>
    <property type="molecule type" value="Genomic_DNA"/>
</dbReference>
<sequence>MNTITVLLLSLVCSAAVASPFRSWNSKRELNWWQQSYDLPEIRYLSGQPEVRLWNDENDDDVSDLYQRLAMKRAFTSSQIKFQQDALNKHNEYRRKHCVPSLTLNANLNSIAQRYAEYLAQNNKFEHSDPKSRNGAGENLYFFSTTGTLNVNGADAVVSWYNEIKYYNFNKPGFSSQTGHFTQVVWKSTQTVGCGIGYASRNGWNQAYVVCNYLPAGNVLGQFVQNVLPVCK</sequence>
<feature type="chain" id="PRO_5035603186" description="SCP domain-containing protein" evidence="1">
    <location>
        <begin position="19"/>
        <end position="232"/>
    </location>
</feature>
<proteinExistence type="predicted"/>
<evidence type="ECO:0000313" key="6">
    <source>
        <dbReference type="EMBL" id="CAF3944530.1"/>
    </source>
</evidence>
<organism evidence="4 7">
    <name type="scientific">Didymodactylos carnosus</name>
    <dbReference type="NCBI Taxonomy" id="1234261"/>
    <lineage>
        <taxon>Eukaryota</taxon>
        <taxon>Metazoa</taxon>
        <taxon>Spiralia</taxon>
        <taxon>Gnathifera</taxon>
        <taxon>Rotifera</taxon>
        <taxon>Eurotatoria</taxon>
        <taxon>Bdelloidea</taxon>
        <taxon>Philodinida</taxon>
        <taxon>Philodinidae</taxon>
        <taxon>Didymodactylos</taxon>
    </lineage>
</organism>
<reference evidence="4" key="1">
    <citation type="submission" date="2021-02" db="EMBL/GenBank/DDBJ databases">
        <authorList>
            <person name="Nowell W R."/>
        </authorList>
    </citation>
    <scope>NUCLEOTIDE SEQUENCE</scope>
</reference>
<dbReference type="PROSITE" id="PS01009">
    <property type="entry name" value="CRISP_1"/>
    <property type="match status" value="1"/>
</dbReference>
<name>A0A814UU74_9BILA</name>
<dbReference type="InterPro" id="IPR018244">
    <property type="entry name" value="Allrgn_V5/Tpx1_CS"/>
</dbReference>
<dbReference type="EMBL" id="CAJNOK010004738">
    <property type="protein sequence ID" value="CAF0948007.1"/>
    <property type="molecule type" value="Genomic_DNA"/>
</dbReference>
<keyword evidence="1" id="KW-0732">Signal</keyword>
<evidence type="ECO:0000259" key="2">
    <source>
        <dbReference type="SMART" id="SM00198"/>
    </source>
</evidence>
<dbReference type="OrthoDB" id="337038at2759"/>
<dbReference type="SUPFAM" id="SSF55797">
    <property type="entry name" value="PR-1-like"/>
    <property type="match status" value="1"/>
</dbReference>
<dbReference type="PRINTS" id="PR00837">
    <property type="entry name" value="V5TPXLIKE"/>
</dbReference>
<evidence type="ECO:0000313" key="3">
    <source>
        <dbReference type="EMBL" id="CAF0948007.1"/>
    </source>
</evidence>
<dbReference type="PANTHER" id="PTHR10334">
    <property type="entry name" value="CYSTEINE-RICH SECRETORY PROTEIN-RELATED"/>
    <property type="match status" value="1"/>
</dbReference>
<dbReference type="InterPro" id="IPR035940">
    <property type="entry name" value="CAP_sf"/>
</dbReference>
<dbReference type="EMBL" id="CAJOBA010004743">
    <property type="protein sequence ID" value="CAF3722459.1"/>
    <property type="molecule type" value="Genomic_DNA"/>
</dbReference>
<dbReference type="GO" id="GO:0005576">
    <property type="term" value="C:extracellular region"/>
    <property type="evidence" value="ECO:0007669"/>
    <property type="project" value="InterPro"/>
</dbReference>
<dbReference type="Pfam" id="PF00188">
    <property type="entry name" value="CAP"/>
    <property type="match status" value="1"/>
</dbReference>
<protein>
    <recommendedName>
        <fullName evidence="2">SCP domain-containing protein</fullName>
    </recommendedName>
</protein>
<dbReference type="InterPro" id="IPR014044">
    <property type="entry name" value="CAP_dom"/>
</dbReference>
<dbReference type="FunFam" id="3.40.33.10:FF:000002">
    <property type="entry name" value="Golgi-associated plant pathogenesis-related protein 1"/>
    <property type="match status" value="1"/>
</dbReference>
<dbReference type="CDD" id="cd05382">
    <property type="entry name" value="CAP_GAPR1-like"/>
    <property type="match status" value="1"/>
</dbReference>
<evidence type="ECO:0000313" key="5">
    <source>
        <dbReference type="EMBL" id="CAF3722459.1"/>
    </source>
</evidence>
<dbReference type="Proteomes" id="UP000677228">
    <property type="component" value="Unassembled WGS sequence"/>
</dbReference>
<keyword evidence="7" id="KW-1185">Reference proteome</keyword>
<dbReference type="Proteomes" id="UP000663829">
    <property type="component" value="Unassembled WGS sequence"/>
</dbReference>
<dbReference type="Proteomes" id="UP000681722">
    <property type="component" value="Unassembled WGS sequence"/>
</dbReference>
<dbReference type="EMBL" id="CAJNOQ010007827">
    <property type="protein sequence ID" value="CAF1180189.1"/>
    <property type="molecule type" value="Genomic_DNA"/>
</dbReference>
<dbReference type="InterPro" id="IPR034113">
    <property type="entry name" value="SCP_GAPR1-like"/>
</dbReference>
<dbReference type="InterPro" id="IPR001283">
    <property type="entry name" value="CRISP-related"/>
</dbReference>
<evidence type="ECO:0000313" key="7">
    <source>
        <dbReference type="Proteomes" id="UP000663829"/>
    </source>
</evidence>
<evidence type="ECO:0000256" key="1">
    <source>
        <dbReference type="SAM" id="SignalP"/>
    </source>
</evidence>
<dbReference type="Proteomes" id="UP000682733">
    <property type="component" value="Unassembled WGS sequence"/>
</dbReference>
<evidence type="ECO:0000313" key="4">
    <source>
        <dbReference type="EMBL" id="CAF1180189.1"/>
    </source>
</evidence>
<dbReference type="AlphaFoldDB" id="A0A814UU74"/>
<feature type="domain" description="SCP" evidence="2">
    <location>
        <begin position="81"/>
        <end position="221"/>
    </location>
</feature>
<comment type="caution">
    <text evidence="4">The sequence shown here is derived from an EMBL/GenBank/DDBJ whole genome shotgun (WGS) entry which is preliminary data.</text>
</comment>
<dbReference type="Gene3D" id="3.40.33.10">
    <property type="entry name" value="CAP"/>
    <property type="match status" value="1"/>
</dbReference>
<accession>A0A814UU74</accession>
<feature type="signal peptide" evidence="1">
    <location>
        <begin position="1"/>
        <end position="18"/>
    </location>
</feature>
<dbReference type="SMART" id="SM00198">
    <property type="entry name" value="SCP"/>
    <property type="match status" value="1"/>
</dbReference>